<dbReference type="HOGENOM" id="CLU_2085609_0_0_1"/>
<reference evidence="2" key="1">
    <citation type="journal article" date="2015" name="BMC Genomics">
        <title>Genomic and transcriptomic analysis of the endophytic fungus Pestalotiopsis fici reveals its lifestyle and high potential for synthesis of natural products.</title>
        <authorList>
            <person name="Wang X."/>
            <person name="Zhang X."/>
            <person name="Liu L."/>
            <person name="Xiang M."/>
            <person name="Wang W."/>
            <person name="Sun X."/>
            <person name="Che Y."/>
            <person name="Guo L."/>
            <person name="Liu G."/>
            <person name="Guo L."/>
            <person name="Wang C."/>
            <person name="Yin W.B."/>
            <person name="Stadler M."/>
            <person name="Zhang X."/>
            <person name="Liu X."/>
        </authorList>
    </citation>
    <scope>NUCLEOTIDE SEQUENCE [LARGE SCALE GENOMIC DNA]</scope>
    <source>
        <strain evidence="2">W106-1 / CGMCC3.15140</strain>
    </source>
</reference>
<dbReference type="RefSeq" id="XP_007834644.1">
    <property type="nucleotide sequence ID" value="XM_007836453.1"/>
</dbReference>
<evidence type="ECO:0000313" key="1">
    <source>
        <dbReference type="EMBL" id="ETS80343.1"/>
    </source>
</evidence>
<sequence>MSACNVIMLKTVFSSDALGCFELQRSQDQTLMEECMALLQNMTLTNKIIERGLVTIRRLMNSQRESLPSYSTLDPQEMHRLLVEVEGRLPTNVLVREVNDMGFLESIFDMFDADYQQ</sequence>
<keyword evidence="2" id="KW-1185">Reference proteome</keyword>
<accession>W3X2H8</accession>
<gene>
    <name evidence="1" type="ORF">PFICI_07872</name>
</gene>
<name>W3X2H8_PESFW</name>
<dbReference type="Proteomes" id="UP000030651">
    <property type="component" value="Unassembled WGS sequence"/>
</dbReference>
<protein>
    <submittedName>
        <fullName evidence="1">Uncharacterized protein</fullName>
    </submittedName>
</protein>
<proteinExistence type="predicted"/>
<organism evidence="1 2">
    <name type="scientific">Pestalotiopsis fici (strain W106-1 / CGMCC3.15140)</name>
    <dbReference type="NCBI Taxonomy" id="1229662"/>
    <lineage>
        <taxon>Eukaryota</taxon>
        <taxon>Fungi</taxon>
        <taxon>Dikarya</taxon>
        <taxon>Ascomycota</taxon>
        <taxon>Pezizomycotina</taxon>
        <taxon>Sordariomycetes</taxon>
        <taxon>Xylariomycetidae</taxon>
        <taxon>Amphisphaeriales</taxon>
        <taxon>Sporocadaceae</taxon>
        <taxon>Pestalotiopsis</taxon>
    </lineage>
</organism>
<dbReference type="KEGG" id="pfy:PFICI_07872"/>
<dbReference type="AlphaFoldDB" id="W3X2H8"/>
<dbReference type="GeneID" id="19272885"/>
<dbReference type="InParanoid" id="W3X2H8"/>
<dbReference type="EMBL" id="KI912113">
    <property type="protein sequence ID" value="ETS80343.1"/>
    <property type="molecule type" value="Genomic_DNA"/>
</dbReference>
<evidence type="ECO:0000313" key="2">
    <source>
        <dbReference type="Proteomes" id="UP000030651"/>
    </source>
</evidence>